<dbReference type="OrthoDB" id="549750at2759"/>
<proteinExistence type="predicted"/>
<comment type="caution">
    <text evidence="10">The sequence shown here is derived from an EMBL/GenBank/DDBJ whole genome shotgun (WGS) entry which is preliminary data.</text>
</comment>
<gene>
    <name evidence="10" type="ORF">THAR02_10289</name>
</gene>
<evidence type="ECO:0000256" key="1">
    <source>
        <dbReference type="ARBA" id="ARBA00001966"/>
    </source>
</evidence>
<keyword evidence="5" id="KW-0408">Iron</keyword>
<evidence type="ECO:0000256" key="5">
    <source>
        <dbReference type="ARBA" id="ARBA00023004"/>
    </source>
</evidence>
<evidence type="ECO:0000256" key="7">
    <source>
        <dbReference type="ARBA" id="ARBA00023118"/>
    </source>
</evidence>
<dbReference type="InterPro" id="IPR051196">
    <property type="entry name" value="RSAD2/Viperin_antiviral"/>
</dbReference>
<dbReference type="InterPro" id="IPR058240">
    <property type="entry name" value="rSAM_sf"/>
</dbReference>
<keyword evidence="7" id="KW-0051">Antiviral defense</keyword>
<dbReference type="GO" id="GO:0051539">
    <property type="term" value="F:4 iron, 4 sulfur cluster binding"/>
    <property type="evidence" value="ECO:0007669"/>
    <property type="project" value="UniProtKB-KW"/>
</dbReference>
<evidence type="ECO:0000259" key="9">
    <source>
        <dbReference type="PROSITE" id="PS51918"/>
    </source>
</evidence>
<protein>
    <recommendedName>
        <fullName evidence="9">Radical SAM core domain-containing protein</fullName>
    </recommendedName>
</protein>
<dbReference type="NCBIfam" id="NF038283">
    <property type="entry name" value="viperin_w_prok"/>
    <property type="match status" value="1"/>
</dbReference>
<evidence type="ECO:0000256" key="2">
    <source>
        <dbReference type="ARBA" id="ARBA00022485"/>
    </source>
</evidence>
<organism evidence="10 11">
    <name type="scientific">Trichoderma harzianum</name>
    <name type="common">Hypocrea lixii</name>
    <dbReference type="NCBI Taxonomy" id="5544"/>
    <lineage>
        <taxon>Eukaryota</taxon>
        <taxon>Fungi</taxon>
        <taxon>Dikarya</taxon>
        <taxon>Ascomycota</taxon>
        <taxon>Pezizomycotina</taxon>
        <taxon>Sordariomycetes</taxon>
        <taxon>Hypocreomycetidae</taxon>
        <taxon>Hypocreales</taxon>
        <taxon>Hypocreaceae</taxon>
        <taxon>Trichoderma</taxon>
    </lineage>
</organism>
<keyword evidence="6" id="KW-0411">Iron-sulfur</keyword>
<evidence type="ECO:0000313" key="10">
    <source>
        <dbReference type="EMBL" id="KKO97609.1"/>
    </source>
</evidence>
<dbReference type="SUPFAM" id="SSF102114">
    <property type="entry name" value="Radical SAM enzymes"/>
    <property type="match status" value="1"/>
</dbReference>
<evidence type="ECO:0000256" key="3">
    <source>
        <dbReference type="ARBA" id="ARBA00022691"/>
    </source>
</evidence>
<dbReference type="EMBL" id="JOKZ01000533">
    <property type="protein sequence ID" value="KKO97609.1"/>
    <property type="molecule type" value="Genomic_DNA"/>
</dbReference>
<dbReference type="PANTHER" id="PTHR21339">
    <property type="entry name" value="RADICAL S-ADENOSYL METHIONINE DOMAIN-CONTAINING PROTEIN 2"/>
    <property type="match status" value="1"/>
</dbReference>
<dbReference type="GO" id="GO:0051607">
    <property type="term" value="P:defense response to virus"/>
    <property type="evidence" value="ECO:0007669"/>
    <property type="project" value="UniProtKB-KW"/>
</dbReference>
<name>A0A0F9WYW8_TRIHA</name>
<feature type="signal peptide" evidence="8">
    <location>
        <begin position="1"/>
        <end position="18"/>
    </location>
</feature>
<keyword evidence="8" id="KW-0732">Signal</keyword>
<comment type="cofactor">
    <cofactor evidence="1">
        <name>[4Fe-4S] cluster</name>
        <dbReference type="ChEBI" id="CHEBI:49883"/>
    </cofactor>
</comment>
<dbReference type="InterPro" id="IPR013785">
    <property type="entry name" value="Aldolase_TIM"/>
</dbReference>
<dbReference type="CDD" id="cd01335">
    <property type="entry name" value="Radical_SAM"/>
    <property type="match status" value="1"/>
</dbReference>
<dbReference type="GO" id="GO:0046872">
    <property type="term" value="F:metal ion binding"/>
    <property type="evidence" value="ECO:0007669"/>
    <property type="project" value="UniProtKB-KW"/>
</dbReference>
<dbReference type="InterPro" id="IPR007197">
    <property type="entry name" value="rSAM"/>
</dbReference>
<accession>A0A0F9WYW8</accession>
<feature type="domain" description="Radical SAM core" evidence="9">
    <location>
        <begin position="17"/>
        <end position="232"/>
    </location>
</feature>
<keyword evidence="2" id="KW-0004">4Fe-4S</keyword>
<evidence type="ECO:0000256" key="6">
    <source>
        <dbReference type="ARBA" id="ARBA00023014"/>
    </source>
</evidence>
<dbReference type="Pfam" id="PF04055">
    <property type="entry name" value="Radical_SAM"/>
    <property type="match status" value="1"/>
</dbReference>
<evidence type="ECO:0000313" key="11">
    <source>
        <dbReference type="Proteomes" id="UP000034112"/>
    </source>
</evidence>
<dbReference type="Gene3D" id="3.20.20.70">
    <property type="entry name" value="Aldolase class I"/>
    <property type="match status" value="1"/>
</dbReference>
<reference evidence="11" key="1">
    <citation type="journal article" date="2015" name="Genome Announc.">
        <title>Draft whole-genome sequence of the biocontrol agent Trichoderma harzianum T6776.</title>
        <authorList>
            <person name="Baroncelli R."/>
            <person name="Piaggeschi G."/>
            <person name="Fiorini L."/>
            <person name="Bertolini E."/>
            <person name="Zapparata A."/>
            <person name="Pe M.E."/>
            <person name="Sarrocco S."/>
            <person name="Vannacci G."/>
        </authorList>
    </citation>
    <scope>NUCLEOTIDE SEQUENCE [LARGE SCALE GENOMIC DNA]</scope>
    <source>
        <strain evidence="11">T6776</strain>
    </source>
</reference>
<dbReference type="Proteomes" id="UP000034112">
    <property type="component" value="Unassembled WGS sequence"/>
</dbReference>
<dbReference type="GO" id="GO:0003824">
    <property type="term" value="F:catalytic activity"/>
    <property type="evidence" value="ECO:0007669"/>
    <property type="project" value="InterPro"/>
</dbReference>
<dbReference type="AlphaFoldDB" id="A0A0F9WYW8"/>
<sequence length="454" mass="52470">MLLALALISFVAVVLVLAFVPFSTVRQQTKGQIPISVNYFFTRQCNKSSKTSHMEDISRAKRGLQLLQRAGMKKINFAGGEPFLYPKFLGELVDFCKEDLHLESVSIITNGSLVREEWVRKHAKNIDILACSCDSFDENTNIKIGRGTGNQVEILYRIAKWCCESEIKFKLNTVVTRLNYEEDMNEHIDTLQPFRWKVFQVLIVEGENDSEKTLRDARRFTISDNQFEVFCRKHKHHKSFVAESNRLMASSYLLVDEYMRFIDKDGNKLTKSILDVGVEAAMKEIKWDVDAFQERGGVYEWTKENEQGSPCSTGMSENPSRNLAEHNYYRSAHAFSRDHEVVVYKDGLVYPAVNGNNSTNGAVMYTDFIMQRFARAWIEMDIFGRNVHSLETDAGANLILDLNRALGEFYSKHATKMRVRKWIKSNPCQEDLEGEAEKKWMKKWMEIRNIRQGR</sequence>
<evidence type="ECO:0000256" key="4">
    <source>
        <dbReference type="ARBA" id="ARBA00022723"/>
    </source>
</evidence>
<keyword evidence="4" id="KW-0479">Metal-binding</keyword>
<keyword evidence="3" id="KW-0949">S-adenosyl-L-methionine</keyword>
<evidence type="ECO:0000256" key="8">
    <source>
        <dbReference type="SAM" id="SignalP"/>
    </source>
</evidence>
<feature type="chain" id="PRO_5002529917" description="Radical SAM core domain-containing protein" evidence="8">
    <location>
        <begin position="19"/>
        <end position="454"/>
    </location>
</feature>
<dbReference type="PANTHER" id="PTHR21339:SF0">
    <property type="entry name" value="S-ADENOSYLMETHIONINE-DEPENDENT NUCLEOTIDE DEHYDRATASE RSAD2"/>
    <property type="match status" value="1"/>
</dbReference>
<dbReference type="PROSITE" id="PS51918">
    <property type="entry name" value="RADICAL_SAM"/>
    <property type="match status" value="1"/>
</dbReference>